<dbReference type="SUPFAM" id="SSF52374">
    <property type="entry name" value="Nucleotidylyl transferase"/>
    <property type="match status" value="1"/>
</dbReference>
<evidence type="ECO:0000313" key="7">
    <source>
        <dbReference type="EMBL" id="VDK39435.1"/>
    </source>
</evidence>
<keyword evidence="8" id="KW-1185">Reference proteome</keyword>
<evidence type="ECO:0000313" key="9">
    <source>
        <dbReference type="WBParaSite" id="GPUH_0000341201-mRNA-1"/>
    </source>
</evidence>
<dbReference type="InterPro" id="IPR033911">
    <property type="entry name" value="MetRS_core"/>
</dbReference>
<dbReference type="WBParaSite" id="GPUH_0000341201-mRNA-1">
    <property type="protein sequence ID" value="GPUH_0000341201-mRNA-1"/>
    <property type="gene ID" value="GPUH_0000341201"/>
</dbReference>
<evidence type="ECO:0000256" key="2">
    <source>
        <dbReference type="ARBA" id="ARBA00022741"/>
    </source>
</evidence>
<dbReference type="Pfam" id="PF09334">
    <property type="entry name" value="tRNA-synt_1g"/>
    <property type="match status" value="1"/>
</dbReference>
<gene>
    <name evidence="7" type="ORF">GPUH_LOCUS3406</name>
</gene>
<dbReference type="EMBL" id="UYRT01005816">
    <property type="protein sequence ID" value="VDK39435.1"/>
    <property type="molecule type" value="Genomic_DNA"/>
</dbReference>
<dbReference type="PRINTS" id="PR01041">
    <property type="entry name" value="TRNASYNTHMET"/>
</dbReference>
<evidence type="ECO:0000259" key="6">
    <source>
        <dbReference type="Pfam" id="PF09334"/>
    </source>
</evidence>
<dbReference type="InterPro" id="IPR014729">
    <property type="entry name" value="Rossmann-like_a/b/a_fold"/>
</dbReference>
<evidence type="ECO:0000256" key="1">
    <source>
        <dbReference type="ARBA" id="ARBA00022598"/>
    </source>
</evidence>
<dbReference type="Gene3D" id="3.40.50.620">
    <property type="entry name" value="HUPs"/>
    <property type="match status" value="1"/>
</dbReference>
<name>A0A183D3W5_9BILA</name>
<dbReference type="OrthoDB" id="5844513at2759"/>
<dbReference type="GO" id="GO:0006431">
    <property type="term" value="P:methionyl-tRNA aminoacylation"/>
    <property type="evidence" value="ECO:0007669"/>
    <property type="project" value="InterPro"/>
</dbReference>
<dbReference type="Gene3D" id="1.10.730.10">
    <property type="entry name" value="Isoleucyl-tRNA Synthetase, Domain 1"/>
    <property type="match status" value="1"/>
</dbReference>
<keyword evidence="2" id="KW-0547">Nucleotide-binding</keyword>
<keyword evidence="1" id="KW-0436">Ligase</keyword>
<evidence type="ECO:0000313" key="8">
    <source>
        <dbReference type="Proteomes" id="UP000271098"/>
    </source>
</evidence>
<evidence type="ECO:0000256" key="5">
    <source>
        <dbReference type="ARBA" id="ARBA00023146"/>
    </source>
</evidence>
<dbReference type="InterPro" id="IPR015413">
    <property type="entry name" value="Methionyl/Leucyl_tRNA_Synth"/>
</dbReference>
<keyword evidence="3" id="KW-0067">ATP-binding</keyword>
<dbReference type="Proteomes" id="UP000271098">
    <property type="component" value="Unassembled WGS sequence"/>
</dbReference>
<reference evidence="7 8" key="2">
    <citation type="submission" date="2018-11" db="EMBL/GenBank/DDBJ databases">
        <authorList>
            <consortium name="Pathogen Informatics"/>
        </authorList>
    </citation>
    <scope>NUCLEOTIDE SEQUENCE [LARGE SCALE GENOMIC DNA]</scope>
</reference>
<organism evidence="9">
    <name type="scientific">Gongylonema pulchrum</name>
    <dbReference type="NCBI Taxonomy" id="637853"/>
    <lineage>
        <taxon>Eukaryota</taxon>
        <taxon>Metazoa</taxon>
        <taxon>Ecdysozoa</taxon>
        <taxon>Nematoda</taxon>
        <taxon>Chromadorea</taxon>
        <taxon>Rhabditida</taxon>
        <taxon>Spirurina</taxon>
        <taxon>Spiruromorpha</taxon>
        <taxon>Spiruroidea</taxon>
        <taxon>Gongylonematidae</taxon>
        <taxon>Gongylonema</taxon>
    </lineage>
</organism>
<proteinExistence type="predicted"/>
<dbReference type="AlphaFoldDB" id="A0A183D3W5"/>
<evidence type="ECO:0000256" key="4">
    <source>
        <dbReference type="ARBA" id="ARBA00022917"/>
    </source>
</evidence>
<reference evidence="9" key="1">
    <citation type="submission" date="2016-06" db="UniProtKB">
        <authorList>
            <consortium name="WormBaseParasite"/>
        </authorList>
    </citation>
    <scope>IDENTIFICATION</scope>
</reference>
<protein>
    <submittedName>
        <fullName evidence="9">tRNA-synt_1g domain-containing protein</fullName>
    </submittedName>
</protein>
<feature type="domain" description="Methionyl/Leucyl tRNA synthetase" evidence="6">
    <location>
        <begin position="21"/>
        <end position="127"/>
    </location>
</feature>
<dbReference type="PANTHER" id="PTHR43326:SF1">
    <property type="entry name" value="METHIONINE--TRNA LIGASE, MITOCHONDRIAL"/>
    <property type="match status" value="1"/>
</dbReference>
<keyword evidence="4" id="KW-0648">Protein biosynthesis</keyword>
<dbReference type="GO" id="GO:0004825">
    <property type="term" value="F:methionine-tRNA ligase activity"/>
    <property type="evidence" value="ECO:0007669"/>
    <property type="project" value="InterPro"/>
</dbReference>
<evidence type="ECO:0000256" key="3">
    <source>
        <dbReference type="ARBA" id="ARBA00022840"/>
    </source>
</evidence>
<keyword evidence="5" id="KW-0030">Aminoacyl-tRNA synthetase</keyword>
<dbReference type="PANTHER" id="PTHR43326">
    <property type="entry name" value="METHIONYL-TRNA SYNTHETASE"/>
    <property type="match status" value="1"/>
</dbReference>
<accession>A0A183D3W5</accession>
<sequence length="191" mass="21674">MNYLTLSGIFDDKRNVLWPPTCQIIGKDILKFHAVIWPALLLALDLPLPKRIFVHSHWLVDGSKMSKSIGNVVDPFAAAELLTGEGLRYFLLRQGTPYNDANFMIPKAVSVINTDLVNNIGNLLQRSLIEKLNPSKIYPIFYPDSFQSDLRELGEPLVHSLNCLPGLLRSFVYPLQILHLFACFQKRDLLD</sequence>
<dbReference type="GO" id="GO:0005524">
    <property type="term" value="F:ATP binding"/>
    <property type="evidence" value="ECO:0007669"/>
    <property type="project" value="UniProtKB-KW"/>
</dbReference>
<dbReference type="InterPro" id="IPR023457">
    <property type="entry name" value="Met-tRNA_synth_2"/>
</dbReference>